<protein>
    <submittedName>
        <fullName evidence="1">Uncharacterized protein</fullName>
    </submittedName>
</protein>
<evidence type="ECO:0000313" key="2">
    <source>
        <dbReference type="Proteomes" id="UP000281553"/>
    </source>
</evidence>
<accession>A0A3P7NNI7</accession>
<dbReference type="EMBL" id="UYRU01050114">
    <property type="protein sequence ID" value="VDN10849.1"/>
    <property type="molecule type" value="Genomic_DNA"/>
</dbReference>
<keyword evidence="2" id="KW-1185">Reference proteome</keyword>
<name>A0A3P7NNI7_DIBLA</name>
<organism evidence="1 2">
    <name type="scientific">Dibothriocephalus latus</name>
    <name type="common">Fish tapeworm</name>
    <name type="synonym">Diphyllobothrium latum</name>
    <dbReference type="NCBI Taxonomy" id="60516"/>
    <lineage>
        <taxon>Eukaryota</taxon>
        <taxon>Metazoa</taxon>
        <taxon>Spiralia</taxon>
        <taxon>Lophotrochozoa</taxon>
        <taxon>Platyhelminthes</taxon>
        <taxon>Cestoda</taxon>
        <taxon>Eucestoda</taxon>
        <taxon>Diphyllobothriidea</taxon>
        <taxon>Diphyllobothriidae</taxon>
        <taxon>Dibothriocephalus</taxon>
    </lineage>
</organism>
<sequence>MRIFSLIREFQQLQKRLYENGYPKSFILGNIGERTKKQQCNKRAGQMVLEDCNRKRFPYGELTRVLHKLSPPTIGR</sequence>
<dbReference type="Proteomes" id="UP000281553">
    <property type="component" value="Unassembled WGS sequence"/>
</dbReference>
<dbReference type="AlphaFoldDB" id="A0A3P7NNI7"/>
<gene>
    <name evidence="1" type="ORF">DILT_LOCUS6680</name>
</gene>
<evidence type="ECO:0000313" key="1">
    <source>
        <dbReference type="EMBL" id="VDN10849.1"/>
    </source>
</evidence>
<proteinExistence type="predicted"/>
<reference evidence="1 2" key="1">
    <citation type="submission" date="2018-11" db="EMBL/GenBank/DDBJ databases">
        <authorList>
            <consortium name="Pathogen Informatics"/>
        </authorList>
    </citation>
    <scope>NUCLEOTIDE SEQUENCE [LARGE SCALE GENOMIC DNA]</scope>
</reference>